<gene>
    <name evidence="2" type="ORF">JGB26_20230</name>
</gene>
<evidence type="ECO:0000313" key="2">
    <source>
        <dbReference type="EMBL" id="MBJ3809419.1"/>
    </source>
</evidence>
<dbReference type="SUPFAM" id="SSF51338">
    <property type="entry name" value="Composite domain of metallo-dependent hydrolases"/>
    <property type="match status" value="1"/>
</dbReference>
<dbReference type="InterPro" id="IPR057744">
    <property type="entry name" value="OTAase-like"/>
</dbReference>
<feature type="domain" description="Amidohydrolase-related" evidence="1">
    <location>
        <begin position="54"/>
        <end position="407"/>
    </location>
</feature>
<dbReference type="InterPro" id="IPR006680">
    <property type="entry name" value="Amidohydro-rel"/>
</dbReference>
<organism evidence="2 3">
    <name type="scientific">Streptomyces flavofungini</name>
    <dbReference type="NCBI Taxonomy" id="68200"/>
    <lineage>
        <taxon>Bacteria</taxon>
        <taxon>Bacillati</taxon>
        <taxon>Actinomycetota</taxon>
        <taxon>Actinomycetes</taxon>
        <taxon>Kitasatosporales</taxon>
        <taxon>Streptomycetaceae</taxon>
        <taxon>Streptomyces</taxon>
    </lineage>
</organism>
<sequence length="412" mass="42729">MSELIIQNAALLDLESGETVPASSVRVSGDRIVEVAPGSRITGAAPVLDAAGRTLMPGLIDAHVHAAVTTLDMPAMARRTASHIGIEAAGLLEAMLRRGFTTVRDAGGLDRGVTEALDAGLIKGPRVFRSGRVISQTGGHGDFDPVGRGDPHLCACHISSNWFAHVADGPDAVRRAVREELKNGAHQIKIMASGGISSPTDPLDTVQYTRDEIRAATSEAAARGTYVLAHAFAPEAIVQAVTAGVKSVEHGVFLDTASARVMAEHSAFLVPTLVVLEQLAEIGRRWGYPAPSLDKLQAVLSAGTNAIEIALDAGVRVGFGTDLLGESHPAQGRELLLRARVQSPLDVLRSATAVNADLLGRSGELGAVAPGALADLLLVSGNPLQDLSPLADSGAGIDLVMRGGEVVRSELS</sequence>
<dbReference type="Gene3D" id="2.30.40.10">
    <property type="entry name" value="Urease, subunit C, domain 1"/>
    <property type="match status" value="1"/>
</dbReference>
<dbReference type="Gene3D" id="3.20.20.140">
    <property type="entry name" value="Metal-dependent hydrolases"/>
    <property type="match status" value="1"/>
</dbReference>
<keyword evidence="3" id="KW-1185">Reference proteome</keyword>
<dbReference type="InterPro" id="IPR011059">
    <property type="entry name" value="Metal-dep_hydrolase_composite"/>
</dbReference>
<dbReference type="SUPFAM" id="SSF51556">
    <property type="entry name" value="Metallo-dependent hydrolases"/>
    <property type="match status" value="1"/>
</dbReference>
<name>A0ABS0X8W5_9ACTN</name>
<dbReference type="InterPro" id="IPR032466">
    <property type="entry name" value="Metal_Hydrolase"/>
</dbReference>
<proteinExistence type="predicted"/>
<dbReference type="Proteomes" id="UP000634780">
    <property type="component" value="Unassembled WGS sequence"/>
</dbReference>
<accession>A0ABS0X8W5</accession>
<dbReference type="EMBL" id="JAEKOZ010000011">
    <property type="protein sequence ID" value="MBJ3809419.1"/>
    <property type="molecule type" value="Genomic_DNA"/>
</dbReference>
<dbReference type="CDD" id="cd01299">
    <property type="entry name" value="Met_dep_hydrolase_A"/>
    <property type="match status" value="1"/>
</dbReference>
<dbReference type="PANTHER" id="PTHR43135">
    <property type="entry name" value="ALPHA-D-RIBOSE 1-METHYLPHOSPHONATE 5-TRIPHOSPHATE DIPHOSPHATASE"/>
    <property type="match status" value="1"/>
</dbReference>
<dbReference type="RefSeq" id="WP_190118864.1">
    <property type="nucleotide sequence ID" value="NZ_BMVR01000012.1"/>
</dbReference>
<dbReference type="Pfam" id="PF01979">
    <property type="entry name" value="Amidohydro_1"/>
    <property type="match status" value="1"/>
</dbReference>
<comment type="caution">
    <text evidence="2">The sequence shown here is derived from an EMBL/GenBank/DDBJ whole genome shotgun (WGS) entry which is preliminary data.</text>
</comment>
<evidence type="ECO:0000313" key="3">
    <source>
        <dbReference type="Proteomes" id="UP000634780"/>
    </source>
</evidence>
<dbReference type="InterPro" id="IPR051781">
    <property type="entry name" value="Metallo-dep_Hydrolase"/>
</dbReference>
<reference evidence="2 3" key="1">
    <citation type="submission" date="2020-12" db="EMBL/GenBank/DDBJ databases">
        <title>Streptomyces typhae sp. nov., a novel endophytic actinomycete isolated from the root of cattail pollen (Typha angustifolia L.).</title>
        <authorList>
            <person name="Peng C."/>
            <person name="Liu C."/>
        </authorList>
    </citation>
    <scope>NUCLEOTIDE SEQUENCE [LARGE SCALE GENOMIC DNA]</scope>
    <source>
        <strain evidence="2 3">JCM 4753</strain>
    </source>
</reference>
<protein>
    <submittedName>
        <fullName evidence="2">Amidohydrolase family protein</fullName>
    </submittedName>
</protein>
<evidence type="ECO:0000259" key="1">
    <source>
        <dbReference type="Pfam" id="PF01979"/>
    </source>
</evidence>
<dbReference type="PANTHER" id="PTHR43135:SF3">
    <property type="entry name" value="ALPHA-D-RIBOSE 1-METHYLPHOSPHONATE 5-TRIPHOSPHATE DIPHOSPHATASE"/>
    <property type="match status" value="1"/>
</dbReference>